<sequence length="239" mass="25723">MDVDDARAFYGPLLGWSFERSPSEHSLVIATVDGVAAAGITQIHENAPTGWLVHFATDDLGATAEAVVRHDGQILLPPRSAGTRGQRAVACDPAGAPFGLWQAGDAIGSAHVRDAGAFAWDDLRSSDPTTAREFYRRLFGFDNAPLPPEMGAGDTYQTYSHPDEEWPLGGIGPMMGEDDASPYWLTYFQVRSITAALEFVESTGGAITRRDFGSPFGRMAAIKDPDGNRLWLMEPPAAP</sequence>
<dbReference type="InterPro" id="IPR037523">
    <property type="entry name" value="VOC_core"/>
</dbReference>
<dbReference type="PANTHER" id="PTHR33993">
    <property type="entry name" value="GLYOXALASE-RELATED"/>
    <property type="match status" value="1"/>
</dbReference>
<reference evidence="3" key="1">
    <citation type="journal article" date="2019" name="Int. J. Syst. Evol. Microbiol.">
        <title>The Global Catalogue of Microorganisms (GCM) 10K type strain sequencing project: providing services to taxonomists for standard genome sequencing and annotation.</title>
        <authorList>
            <consortium name="The Broad Institute Genomics Platform"/>
            <consortium name="The Broad Institute Genome Sequencing Center for Infectious Disease"/>
            <person name="Wu L."/>
            <person name="Ma J."/>
        </authorList>
    </citation>
    <scope>NUCLEOTIDE SEQUENCE [LARGE SCALE GENOMIC DNA]</scope>
    <source>
        <strain evidence="3">JCM 16902</strain>
    </source>
</reference>
<dbReference type="InterPro" id="IPR052164">
    <property type="entry name" value="Anthracycline_SecMetBiosynth"/>
</dbReference>
<dbReference type="PANTHER" id="PTHR33993:SF14">
    <property type="entry name" value="GB|AAF24581.1"/>
    <property type="match status" value="1"/>
</dbReference>
<feature type="domain" description="VOC" evidence="1">
    <location>
        <begin position="117"/>
        <end position="235"/>
    </location>
</feature>
<organism evidence="2 3">
    <name type="scientific">Kineosporia mesophila</name>
    <dbReference type="NCBI Taxonomy" id="566012"/>
    <lineage>
        <taxon>Bacteria</taxon>
        <taxon>Bacillati</taxon>
        <taxon>Actinomycetota</taxon>
        <taxon>Actinomycetes</taxon>
        <taxon>Kineosporiales</taxon>
        <taxon>Kineosporiaceae</taxon>
        <taxon>Kineosporia</taxon>
    </lineage>
</organism>
<dbReference type="InterPro" id="IPR004360">
    <property type="entry name" value="Glyas_Fos-R_dOase_dom"/>
</dbReference>
<dbReference type="Pfam" id="PF00903">
    <property type="entry name" value="Glyoxalase"/>
    <property type="match status" value="1"/>
</dbReference>
<evidence type="ECO:0000259" key="1">
    <source>
        <dbReference type="PROSITE" id="PS51819"/>
    </source>
</evidence>
<proteinExistence type="predicted"/>
<dbReference type="CDD" id="cd07247">
    <property type="entry name" value="SgaA_N_like"/>
    <property type="match status" value="1"/>
</dbReference>
<dbReference type="PROSITE" id="PS51819">
    <property type="entry name" value="VOC"/>
    <property type="match status" value="2"/>
</dbReference>
<evidence type="ECO:0000313" key="3">
    <source>
        <dbReference type="Proteomes" id="UP001501074"/>
    </source>
</evidence>
<accession>A0ABP6Z2K5</accession>
<comment type="caution">
    <text evidence="2">The sequence shown here is derived from an EMBL/GenBank/DDBJ whole genome shotgun (WGS) entry which is preliminary data.</text>
</comment>
<dbReference type="EMBL" id="BAAAZO010000001">
    <property type="protein sequence ID" value="GAA3595501.1"/>
    <property type="molecule type" value="Genomic_DNA"/>
</dbReference>
<dbReference type="Gene3D" id="3.10.180.10">
    <property type="entry name" value="2,3-Dihydroxybiphenyl 1,2-Dioxygenase, domain 1"/>
    <property type="match status" value="2"/>
</dbReference>
<protein>
    <submittedName>
        <fullName evidence="2">VOC family protein</fullName>
    </submittedName>
</protein>
<dbReference type="SUPFAM" id="SSF54593">
    <property type="entry name" value="Glyoxalase/Bleomycin resistance protein/Dihydroxybiphenyl dioxygenase"/>
    <property type="match status" value="2"/>
</dbReference>
<dbReference type="InterPro" id="IPR029068">
    <property type="entry name" value="Glyas_Bleomycin-R_OHBP_Dase"/>
</dbReference>
<gene>
    <name evidence="2" type="ORF">GCM10022223_08320</name>
</gene>
<feature type="domain" description="VOC" evidence="1">
    <location>
        <begin position="1"/>
        <end position="103"/>
    </location>
</feature>
<name>A0ABP6Z2K5_9ACTN</name>
<keyword evidence="3" id="KW-1185">Reference proteome</keyword>
<dbReference type="Proteomes" id="UP001501074">
    <property type="component" value="Unassembled WGS sequence"/>
</dbReference>
<evidence type="ECO:0000313" key="2">
    <source>
        <dbReference type="EMBL" id="GAA3595501.1"/>
    </source>
</evidence>